<keyword evidence="3" id="KW-1185">Reference proteome</keyword>
<evidence type="ECO:0000256" key="1">
    <source>
        <dbReference type="SAM" id="SignalP"/>
    </source>
</evidence>
<evidence type="ECO:0000313" key="3">
    <source>
        <dbReference type="Proteomes" id="UP000076722"/>
    </source>
</evidence>
<proteinExistence type="predicted"/>
<feature type="chain" id="PRO_5007852224" evidence="1">
    <location>
        <begin position="19"/>
        <end position="157"/>
    </location>
</feature>
<dbReference type="OrthoDB" id="3043660at2759"/>
<evidence type="ECO:0000313" key="2">
    <source>
        <dbReference type="EMBL" id="KZS88442.1"/>
    </source>
</evidence>
<gene>
    <name evidence="2" type="ORF">SISNIDRAFT_498025</name>
</gene>
<dbReference type="AlphaFoldDB" id="A0A164P7G0"/>
<protein>
    <submittedName>
        <fullName evidence="2">Uncharacterized protein</fullName>
    </submittedName>
</protein>
<name>A0A164P7G0_9AGAM</name>
<keyword evidence="1" id="KW-0732">Signal</keyword>
<reference evidence="2 3" key="1">
    <citation type="journal article" date="2016" name="Mol. Biol. Evol.">
        <title>Comparative Genomics of Early-Diverging Mushroom-Forming Fungi Provides Insights into the Origins of Lignocellulose Decay Capabilities.</title>
        <authorList>
            <person name="Nagy L.G."/>
            <person name="Riley R."/>
            <person name="Tritt A."/>
            <person name="Adam C."/>
            <person name="Daum C."/>
            <person name="Floudas D."/>
            <person name="Sun H."/>
            <person name="Yadav J.S."/>
            <person name="Pangilinan J."/>
            <person name="Larsson K.H."/>
            <person name="Matsuura K."/>
            <person name="Barry K."/>
            <person name="Labutti K."/>
            <person name="Kuo R."/>
            <person name="Ohm R.A."/>
            <person name="Bhattacharya S.S."/>
            <person name="Shirouzu T."/>
            <person name="Yoshinaga Y."/>
            <person name="Martin F.M."/>
            <person name="Grigoriev I.V."/>
            <person name="Hibbett D.S."/>
        </authorList>
    </citation>
    <scope>NUCLEOTIDE SEQUENCE [LARGE SCALE GENOMIC DNA]</scope>
    <source>
        <strain evidence="2 3">HHB9708</strain>
    </source>
</reference>
<organism evidence="2 3">
    <name type="scientific">Sistotremastrum niveocremeum HHB9708</name>
    <dbReference type="NCBI Taxonomy" id="1314777"/>
    <lineage>
        <taxon>Eukaryota</taxon>
        <taxon>Fungi</taxon>
        <taxon>Dikarya</taxon>
        <taxon>Basidiomycota</taxon>
        <taxon>Agaricomycotina</taxon>
        <taxon>Agaricomycetes</taxon>
        <taxon>Sistotremastrales</taxon>
        <taxon>Sistotremastraceae</taxon>
        <taxon>Sertulicium</taxon>
        <taxon>Sertulicium niveocremeum</taxon>
    </lineage>
</organism>
<feature type="signal peptide" evidence="1">
    <location>
        <begin position="1"/>
        <end position="18"/>
    </location>
</feature>
<accession>A0A164P7G0</accession>
<dbReference type="EMBL" id="KV419437">
    <property type="protein sequence ID" value="KZS88442.1"/>
    <property type="molecule type" value="Genomic_DNA"/>
</dbReference>
<dbReference type="Proteomes" id="UP000076722">
    <property type="component" value="Unassembled WGS sequence"/>
</dbReference>
<sequence length="157" mass="17047">MKFAIPATVLSLFAFANAASVLPRQAGFCPEASRFGILGVKPTNLSPGDKFTITANFTCGINQYNIVPKYIDYYIEVPENVNNGHEPPILLARRTFSKSHGDVDKFTTHLPDAFYFTGAAYTVQMDITYAINGTLGKPFYVVGGTEAGVNITDPNSI</sequence>